<dbReference type="EMBL" id="LJIJ01002637">
    <property type="protein sequence ID" value="ODM89440.1"/>
    <property type="molecule type" value="Genomic_DNA"/>
</dbReference>
<accession>A0A1D2M8Z5</accession>
<dbReference type="Proteomes" id="UP000094527">
    <property type="component" value="Unassembled WGS sequence"/>
</dbReference>
<evidence type="ECO:0000313" key="1">
    <source>
        <dbReference type="EMBL" id="ODM89440.1"/>
    </source>
</evidence>
<sequence>MHPSVIIPTNQNLPILIVSSCHIFLQITSVMNRKNVFLFIETPFNLTFKQEGVADQDANCGNKRVSANGSRTFELMSTSALAEQIKGNEDVDAGLRSCFRNVLGNRDEMSIHANTEVSWNLAFVSETSARVKFSVGGRFFEKFLTECQDSIKLKLMMGLTYGQHSPSFSIESFESHEMRPSCSTGTGCYFFEDEINVEVKQRFPMLRPVTIGRGRMTMLMVICRDVVLEDLPFKFAVMGQTILEDKIQSIFKSLRMTTLDLAATKSFWLIPVKLGQECFK</sequence>
<proteinExistence type="predicted"/>
<gene>
    <name evidence="1" type="ORF">Ocin01_17243</name>
</gene>
<protein>
    <submittedName>
        <fullName evidence="1">Uncharacterized protein</fullName>
    </submittedName>
</protein>
<reference evidence="1 2" key="1">
    <citation type="journal article" date="2016" name="Genome Biol. Evol.">
        <title>Gene Family Evolution Reflects Adaptation to Soil Environmental Stressors in the Genome of the Collembolan Orchesella cincta.</title>
        <authorList>
            <person name="Faddeeva-Vakhrusheva A."/>
            <person name="Derks M.F."/>
            <person name="Anvar S.Y."/>
            <person name="Agamennone V."/>
            <person name="Suring W."/>
            <person name="Smit S."/>
            <person name="van Straalen N.M."/>
            <person name="Roelofs D."/>
        </authorList>
    </citation>
    <scope>NUCLEOTIDE SEQUENCE [LARGE SCALE GENOMIC DNA]</scope>
    <source>
        <tissue evidence="1">Mixed pool</tissue>
    </source>
</reference>
<evidence type="ECO:0000313" key="2">
    <source>
        <dbReference type="Proteomes" id="UP000094527"/>
    </source>
</evidence>
<comment type="caution">
    <text evidence="1">The sequence shown here is derived from an EMBL/GenBank/DDBJ whole genome shotgun (WGS) entry which is preliminary data.</text>
</comment>
<dbReference type="AlphaFoldDB" id="A0A1D2M8Z5"/>
<organism evidence="1 2">
    <name type="scientific">Orchesella cincta</name>
    <name type="common">Springtail</name>
    <name type="synonym">Podura cincta</name>
    <dbReference type="NCBI Taxonomy" id="48709"/>
    <lineage>
        <taxon>Eukaryota</taxon>
        <taxon>Metazoa</taxon>
        <taxon>Ecdysozoa</taxon>
        <taxon>Arthropoda</taxon>
        <taxon>Hexapoda</taxon>
        <taxon>Collembola</taxon>
        <taxon>Entomobryomorpha</taxon>
        <taxon>Entomobryoidea</taxon>
        <taxon>Orchesellidae</taxon>
        <taxon>Orchesellinae</taxon>
        <taxon>Orchesella</taxon>
    </lineage>
</organism>
<keyword evidence="2" id="KW-1185">Reference proteome</keyword>
<name>A0A1D2M8Z5_ORCCI</name>